<name>A0A9D2H7A8_9MICO</name>
<comment type="pathway">
    <text evidence="7">Cell wall biogenesis; peptidoglycan biosynthesis.</text>
</comment>
<dbReference type="AlphaFoldDB" id="A0A9D2H7A8"/>
<evidence type="ECO:0000256" key="9">
    <source>
        <dbReference type="PIRSR" id="PIRSR600715-1"/>
    </source>
</evidence>
<feature type="transmembrane region" description="Helical" evidence="7">
    <location>
        <begin position="346"/>
        <end position="367"/>
    </location>
</feature>
<dbReference type="GO" id="GO:0009252">
    <property type="term" value="P:peptidoglycan biosynthetic process"/>
    <property type="evidence" value="ECO:0007669"/>
    <property type="project" value="UniProtKB-UniRule"/>
</dbReference>
<dbReference type="CDD" id="cd06852">
    <property type="entry name" value="GT_MraY"/>
    <property type="match status" value="1"/>
</dbReference>
<evidence type="ECO:0000256" key="5">
    <source>
        <dbReference type="ARBA" id="ARBA00022989"/>
    </source>
</evidence>
<keyword evidence="7 9" id="KW-0479">Metal-binding</keyword>
<dbReference type="GO" id="GO:0008963">
    <property type="term" value="F:phospho-N-acetylmuramoyl-pentapeptide-transferase activity"/>
    <property type="evidence" value="ECO:0007669"/>
    <property type="project" value="UniProtKB-UniRule"/>
</dbReference>
<dbReference type="GO" id="GO:0071555">
    <property type="term" value="P:cell wall organization"/>
    <property type="evidence" value="ECO:0007669"/>
    <property type="project" value="UniProtKB-KW"/>
</dbReference>
<accession>A0A9D2H7A8</accession>
<keyword evidence="6 7" id="KW-0472">Membrane</keyword>
<keyword evidence="3 7" id="KW-0808">Transferase</keyword>
<feature type="transmembrane region" description="Helical" evidence="7">
    <location>
        <begin position="200"/>
        <end position="220"/>
    </location>
</feature>
<keyword evidence="4 7" id="KW-0812">Transmembrane</keyword>
<reference evidence="10" key="2">
    <citation type="submission" date="2021-04" db="EMBL/GenBank/DDBJ databases">
        <authorList>
            <person name="Gilroy R."/>
        </authorList>
    </citation>
    <scope>NUCLEOTIDE SEQUENCE</scope>
    <source>
        <strain evidence="10">ChiHjej8B7-3636</strain>
    </source>
</reference>
<evidence type="ECO:0000256" key="6">
    <source>
        <dbReference type="ARBA" id="ARBA00023136"/>
    </source>
</evidence>
<feature type="transmembrane region" description="Helical" evidence="7">
    <location>
        <begin position="6"/>
        <end position="26"/>
    </location>
</feature>
<dbReference type="InterPro" id="IPR000715">
    <property type="entry name" value="Glycosyl_transferase_4"/>
</dbReference>
<evidence type="ECO:0000256" key="8">
    <source>
        <dbReference type="NCBIfam" id="TIGR00445"/>
    </source>
</evidence>
<comment type="similarity">
    <text evidence="2 7">Belongs to the glycosyltransferase 4 family. MraY subfamily.</text>
</comment>
<feature type="transmembrane region" description="Helical" evidence="7">
    <location>
        <begin position="120"/>
        <end position="138"/>
    </location>
</feature>
<comment type="subcellular location">
    <subcellularLocation>
        <location evidence="7">Cell membrane</location>
        <topology evidence="7">Multi-pass membrane protein</topology>
    </subcellularLocation>
    <subcellularLocation>
        <location evidence="1">Membrane</location>
        <topology evidence="1">Multi-pass membrane protein</topology>
    </subcellularLocation>
</comment>
<reference evidence="10" key="1">
    <citation type="journal article" date="2021" name="PeerJ">
        <title>Extensive microbial diversity within the chicken gut microbiome revealed by metagenomics and culture.</title>
        <authorList>
            <person name="Gilroy R."/>
            <person name="Ravi A."/>
            <person name="Getino M."/>
            <person name="Pursley I."/>
            <person name="Horton D.L."/>
            <person name="Alikhan N.F."/>
            <person name="Baker D."/>
            <person name="Gharbi K."/>
            <person name="Hall N."/>
            <person name="Watson M."/>
            <person name="Adriaenssens E.M."/>
            <person name="Foster-Nyarko E."/>
            <person name="Jarju S."/>
            <person name="Secka A."/>
            <person name="Antonio M."/>
            <person name="Oren A."/>
            <person name="Chaudhuri R.R."/>
            <person name="La Ragione R."/>
            <person name="Hildebrand F."/>
            <person name="Pallen M.J."/>
        </authorList>
    </citation>
    <scope>NUCLEOTIDE SEQUENCE</scope>
    <source>
        <strain evidence="10">ChiHjej8B7-3636</strain>
    </source>
</reference>
<evidence type="ECO:0000256" key="7">
    <source>
        <dbReference type="HAMAP-Rule" id="MF_00038"/>
    </source>
</evidence>
<dbReference type="PANTHER" id="PTHR22926">
    <property type="entry name" value="PHOSPHO-N-ACETYLMURAMOYL-PENTAPEPTIDE-TRANSFERASE"/>
    <property type="match status" value="1"/>
</dbReference>
<dbReference type="GO" id="GO:0005886">
    <property type="term" value="C:plasma membrane"/>
    <property type="evidence" value="ECO:0007669"/>
    <property type="project" value="UniProtKB-SubCell"/>
</dbReference>
<keyword evidence="7" id="KW-0573">Peptidoglycan synthesis</keyword>
<dbReference type="InterPro" id="IPR018480">
    <property type="entry name" value="PNAcMuramoyl-5peptid_Trfase_CS"/>
</dbReference>
<proteinExistence type="inferred from homology"/>
<dbReference type="PANTHER" id="PTHR22926:SF5">
    <property type="entry name" value="PHOSPHO-N-ACETYLMURAMOYL-PENTAPEPTIDE-TRANSFERASE HOMOLOG"/>
    <property type="match status" value="1"/>
</dbReference>
<keyword evidence="5 7" id="KW-1133">Transmembrane helix</keyword>
<keyword evidence="7" id="KW-0961">Cell wall biogenesis/degradation</keyword>
<evidence type="ECO:0000313" key="10">
    <source>
        <dbReference type="EMBL" id="HJA04991.1"/>
    </source>
</evidence>
<dbReference type="Proteomes" id="UP000824220">
    <property type="component" value="Unassembled WGS sequence"/>
</dbReference>
<evidence type="ECO:0000256" key="4">
    <source>
        <dbReference type="ARBA" id="ARBA00022692"/>
    </source>
</evidence>
<organism evidence="10 11">
    <name type="scientific">Candidatus Microbacterium stercoravium</name>
    <dbReference type="NCBI Taxonomy" id="2838697"/>
    <lineage>
        <taxon>Bacteria</taxon>
        <taxon>Bacillati</taxon>
        <taxon>Actinomycetota</taxon>
        <taxon>Actinomycetes</taxon>
        <taxon>Micrococcales</taxon>
        <taxon>Microbacteriaceae</taxon>
        <taxon>Microbacterium</taxon>
    </lineage>
</organism>
<gene>
    <name evidence="7 10" type="primary">mraY</name>
    <name evidence="10" type="ORF">H9800_09065</name>
</gene>
<keyword evidence="7" id="KW-0132">Cell division</keyword>
<evidence type="ECO:0000256" key="3">
    <source>
        <dbReference type="ARBA" id="ARBA00022679"/>
    </source>
</evidence>
<feature type="transmembrane region" description="Helical" evidence="7">
    <location>
        <begin position="270"/>
        <end position="290"/>
    </location>
</feature>
<dbReference type="EC" id="2.7.8.13" evidence="7 8"/>
<dbReference type="GO" id="GO:0008360">
    <property type="term" value="P:regulation of cell shape"/>
    <property type="evidence" value="ECO:0007669"/>
    <property type="project" value="UniProtKB-KW"/>
</dbReference>
<evidence type="ECO:0000313" key="11">
    <source>
        <dbReference type="Proteomes" id="UP000824220"/>
    </source>
</evidence>
<feature type="transmembrane region" description="Helical" evidence="7">
    <location>
        <begin position="246"/>
        <end position="263"/>
    </location>
</feature>
<keyword evidence="7" id="KW-0133">Cell shape</keyword>
<comment type="catalytic activity">
    <reaction evidence="7">
        <text>UDP-N-acetyl-alpha-D-muramoyl-L-alanyl-gamma-D-glutamyl-meso-2,6-diaminopimeloyl-D-alanyl-D-alanine + di-trans,octa-cis-undecaprenyl phosphate = di-trans,octa-cis-undecaprenyl diphospho-N-acetyl-alpha-D-muramoyl-L-alanyl-D-glutamyl-meso-2,6-diaminopimeloyl-D-alanyl-D-alanine + UMP</text>
        <dbReference type="Rhea" id="RHEA:28386"/>
        <dbReference type="ChEBI" id="CHEBI:57865"/>
        <dbReference type="ChEBI" id="CHEBI:60392"/>
        <dbReference type="ChEBI" id="CHEBI:61386"/>
        <dbReference type="ChEBI" id="CHEBI:61387"/>
        <dbReference type="EC" id="2.7.8.13"/>
    </reaction>
</comment>
<keyword evidence="7 9" id="KW-0460">Magnesium</keyword>
<dbReference type="NCBIfam" id="TIGR00445">
    <property type="entry name" value="mraY"/>
    <property type="match status" value="1"/>
</dbReference>
<feature type="transmembrane region" description="Helical" evidence="7">
    <location>
        <begin position="296"/>
        <end position="318"/>
    </location>
</feature>
<evidence type="ECO:0000256" key="1">
    <source>
        <dbReference type="ARBA" id="ARBA00004141"/>
    </source>
</evidence>
<feature type="binding site" evidence="9">
    <location>
        <position position="192"/>
    </location>
    <ligand>
        <name>Mg(2+)</name>
        <dbReference type="ChEBI" id="CHEBI:18420"/>
    </ligand>
</feature>
<keyword evidence="7" id="KW-1003">Cell membrane</keyword>
<comment type="caution">
    <text evidence="10">The sequence shown here is derived from an EMBL/GenBank/DDBJ whole genome shotgun (WGS) entry which is preliminary data.</text>
</comment>
<dbReference type="InterPro" id="IPR003524">
    <property type="entry name" value="PNAcMuramoyl-5peptid_Trfase"/>
</dbReference>
<feature type="transmembrane region" description="Helical" evidence="7">
    <location>
        <begin position="82"/>
        <end position="100"/>
    </location>
</feature>
<dbReference type="HAMAP" id="MF_00038">
    <property type="entry name" value="MraY"/>
    <property type="match status" value="1"/>
</dbReference>
<dbReference type="GO" id="GO:0051301">
    <property type="term" value="P:cell division"/>
    <property type="evidence" value="ECO:0007669"/>
    <property type="project" value="UniProtKB-KW"/>
</dbReference>
<keyword evidence="7" id="KW-0131">Cell cycle</keyword>
<dbReference type="Pfam" id="PF00953">
    <property type="entry name" value="Glycos_transf_4"/>
    <property type="match status" value="1"/>
</dbReference>
<feature type="transmembrane region" description="Helical" evidence="7">
    <location>
        <begin position="54"/>
        <end position="76"/>
    </location>
</feature>
<dbReference type="EMBL" id="DXAM01000128">
    <property type="protein sequence ID" value="HJA04991.1"/>
    <property type="molecule type" value="Genomic_DNA"/>
</dbReference>
<comment type="cofactor">
    <cofactor evidence="7 9">
        <name>Mg(2+)</name>
        <dbReference type="ChEBI" id="CHEBI:18420"/>
    </cofactor>
</comment>
<protein>
    <recommendedName>
        <fullName evidence="7 8">Phospho-N-acetylmuramoyl-pentapeptide-transferase</fullName>
        <ecNumber evidence="7 8">2.7.8.13</ecNumber>
    </recommendedName>
    <alternativeName>
        <fullName evidence="7">UDP-MurNAc-pentapeptide phosphotransferase</fullName>
    </alternativeName>
</protein>
<comment type="function">
    <text evidence="7">Catalyzes the initial step of the lipid cycle reactions in the biosynthesis of the cell wall peptidoglycan: transfers peptidoglycan precursor phospho-MurNAc-pentapeptide from UDP-MurNAc-pentapeptide onto the lipid carrier undecaprenyl phosphate, yielding undecaprenyl-pyrophosphoryl-MurNAc-pentapeptide, known as lipid I.</text>
</comment>
<feature type="transmembrane region" description="Helical" evidence="7">
    <location>
        <begin position="158"/>
        <end position="179"/>
    </location>
</feature>
<sequence length="373" mass="40274">MRSLLAAGAISLAFTLLLAPVFFRMFRAWGWGQVIRTDGEGFNAPKHDTKRGTLTMGGVIFILGTVVGYVAGTYAGGNPPTLSGWLVIWSMLGFGTVGFIDDFMKVKMQHYGGLSGWKKIVGQILVMVPFGVVALNFPNRSGLTPATGYVSFIRDIDVLSFATLITAVPIVGWFLYLLWISLLGTGFSNSVNLTDGLDGLAAGAGIFVVGAYSLIAFWQFNQACVGGSISPDNLTACYQVRDPLDLAIVSASVVGSLAGFLWWNAPKAKIFMGDVGSMAIGGVVVAMAILTRTELLGVLIAGLFVMSSGSVILQRLYFKLTRGKRLFLMSPIHHHFELRGWHESTIVVRFWLIAALFAITGIGLLYIEWLSLI</sequence>
<feature type="binding site" evidence="9">
    <location>
        <position position="274"/>
    </location>
    <ligand>
        <name>Mg(2+)</name>
        <dbReference type="ChEBI" id="CHEBI:18420"/>
    </ligand>
</feature>
<evidence type="ECO:0000256" key="2">
    <source>
        <dbReference type="ARBA" id="ARBA00005583"/>
    </source>
</evidence>
<dbReference type="GO" id="GO:0046872">
    <property type="term" value="F:metal ion binding"/>
    <property type="evidence" value="ECO:0007669"/>
    <property type="project" value="UniProtKB-KW"/>
</dbReference>
<dbReference type="PROSITE" id="PS01348">
    <property type="entry name" value="MRAY_2"/>
    <property type="match status" value="1"/>
</dbReference>